<reference evidence="2" key="1">
    <citation type="submission" date="2014-07" db="EMBL/GenBank/DDBJ databases">
        <authorList>
            <person name="Martin A.A"/>
            <person name="De Silva N."/>
        </authorList>
    </citation>
    <scope>NUCLEOTIDE SEQUENCE</scope>
</reference>
<keyword evidence="1" id="KW-0472">Membrane</keyword>
<evidence type="ECO:0000256" key="1">
    <source>
        <dbReference type="SAM" id="Phobius"/>
    </source>
</evidence>
<dbReference type="WBParaSite" id="SVE_0107700.1">
    <property type="protein sequence ID" value="SVE_0107700.1"/>
    <property type="gene ID" value="SVE_0107700"/>
</dbReference>
<evidence type="ECO:0000313" key="2">
    <source>
        <dbReference type="Proteomes" id="UP000035680"/>
    </source>
</evidence>
<reference evidence="3" key="2">
    <citation type="submission" date="2015-08" db="UniProtKB">
        <authorList>
            <consortium name="WormBaseParasite"/>
        </authorList>
    </citation>
    <scope>IDENTIFICATION</scope>
</reference>
<organism evidence="2 3">
    <name type="scientific">Strongyloides venezuelensis</name>
    <name type="common">Threadworm</name>
    <dbReference type="NCBI Taxonomy" id="75913"/>
    <lineage>
        <taxon>Eukaryota</taxon>
        <taxon>Metazoa</taxon>
        <taxon>Ecdysozoa</taxon>
        <taxon>Nematoda</taxon>
        <taxon>Chromadorea</taxon>
        <taxon>Rhabditida</taxon>
        <taxon>Tylenchina</taxon>
        <taxon>Panagrolaimomorpha</taxon>
        <taxon>Strongyloidoidea</taxon>
        <taxon>Strongyloididae</taxon>
        <taxon>Strongyloides</taxon>
    </lineage>
</organism>
<proteinExistence type="predicted"/>
<feature type="transmembrane region" description="Helical" evidence="1">
    <location>
        <begin position="6"/>
        <end position="23"/>
    </location>
</feature>
<dbReference type="AlphaFoldDB" id="A0A0K0EX23"/>
<sequence length="130" mass="15297">MTTLSFVLYISLIINTLIIKVINNNLSHPTYKKNFIINNPEWDCRNKYLKKLMTSSIKSYSPNVDEIQRHITETLEDYLKASNSSWLIMVGKVVRSVSYIDYEVKDTEWFCSVYDNTSNIQIHAIRVYTF</sequence>
<name>A0A0K0EX23_STRVS</name>
<protein>
    <submittedName>
        <fullName evidence="3">Dynein light chain</fullName>
    </submittedName>
</protein>
<keyword evidence="2" id="KW-1185">Reference proteome</keyword>
<keyword evidence="1" id="KW-0812">Transmembrane</keyword>
<accession>A0A0K0EX23</accession>
<dbReference type="Proteomes" id="UP000035680">
    <property type="component" value="Unassembled WGS sequence"/>
</dbReference>
<evidence type="ECO:0000313" key="3">
    <source>
        <dbReference type="WBParaSite" id="SVE_0107700.1"/>
    </source>
</evidence>
<keyword evidence="1" id="KW-1133">Transmembrane helix</keyword>